<accession>A0AAD3CRW8</accession>
<dbReference type="EMBL" id="BLLK01000045">
    <property type="protein sequence ID" value="GFH51071.1"/>
    <property type="molecule type" value="Genomic_DNA"/>
</dbReference>
<comment type="caution">
    <text evidence="13">The sequence shown here is derived from an EMBL/GenBank/DDBJ whole genome shotgun (WGS) entry which is preliminary data.</text>
</comment>
<evidence type="ECO:0000256" key="6">
    <source>
        <dbReference type="ARBA" id="ARBA00022842"/>
    </source>
</evidence>
<dbReference type="InterPro" id="IPR050299">
    <property type="entry name" value="YjjX_NTPase"/>
</dbReference>
<reference evidence="13 14" key="1">
    <citation type="journal article" date="2021" name="Sci. Rep.">
        <title>The genome of the diatom Chaetoceros tenuissimus carries an ancient integrated fragment of an extant virus.</title>
        <authorList>
            <person name="Hongo Y."/>
            <person name="Kimura K."/>
            <person name="Takaki Y."/>
            <person name="Yoshida Y."/>
            <person name="Baba S."/>
            <person name="Kobayashi G."/>
            <person name="Nagasaki K."/>
            <person name="Hano T."/>
            <person name="Tomaru Y."/>
        </authorList>
    </citation>
    <scope>NUCLEOTIDE SEQUENCE [LARGE SCALE GENOMIC DNA]</scope>
    <source>
        <strain evidence="13 14">NIES-3715</strain>
    </source>
</reference>
<comment type="cofactor">
    <cofactor evidence="2">
        <name>Mg(2+)</name>
        <dbReference type="ChEBI" id="CHEBI:18420"/>
    </cofactor>
</comment>
<dbReference type="PANTHER" id="PTHR34699:SF2">
    <property type="entry name" value="NON-CANONICAL PURINE NTP PHOSPHATASE_PRRC1 DOMAIN-CONTAINING PROTEIN"/>
    <property type="match status" value="1"/>
</dbReference>
<dbReference type="GO" id="GO:0000166">
    <property type="term" value="F:nucleotide binding"/>
    <property type="evidence" value="ECO:0007669"/>
    <property type="project" value="UniProtKB-KW"/>
</dbReference>
<evidence type="ECO:0000256" key="2">
    <source>
        <dbReference type="ARBA" id="ARBA00001946"/>
    </source>
</evidence>
<keyword evidence="14" id="KW-1185">Reference proteome</keyword>
<keyword evidence="7" id="KW-0546">Nucleotide metabolism</keyword>
<dbReference type="GO" id="GO:0006772">
    <property type="term" value="P:thiamine metabolic process"/>
    <property type="evidence" value="ECO:0007669"/>
    <property type="project" value="TreeGrafter"/>
</dbReference>
<evidence type="ECO:0000256" key="3">
    <source>
        <dbReference type="ARBA" id="ARBA00022723"/>
    </source>
</evidence>
<evidence type="ECO:0000256" key="5">
    <source>
        <dbReference type="ARBA" id="ARBA00022801"/>
    </source>
</evidence>
<evidence type="ECO:0000256" key="8">
    <source>
        <dbReference type="ARBA" id="ARBA00023211"/>
    </source>
</evidence>
<dbReference type="InterPro" id="IPR002786">
    <property type="entry name" value="Non_canon_purine_NTPase"/>
</dbReference>
<gene>
    <name evidence="13" type="ORF">CTEN210_07547</name>
</gene>
<dbReference type="FunFam" id="3.90.950.10:FF:000002">
    <property type="entry name" value="Inosine/xanthosine triphosphatase"/>
    <property type="match status" value="1"/>
</dbReference>
<dbReference type="Proteomes" id="UP001054902">
    <property type="component" value="Unassembled WGS sequence"/>
</dbReference>
<keyword evidence="6" id="KW-0460">Magnesium</keyword>
<keyword evidence="4" id="KW-0547">Nucleotide-binding</keyword>
<comment type="catalytic activity">
    <reaction evidence="10">
        <text>ITP + H2O = IDP + phosphate + H(+)</text>
        <dbReference type="Rhea" id="RHEA:28330"/>
        <dbReference type="ChEBI" id="CHEBI:15377"/>
        <dbReference type="ChEBI" id="CHEBI:15378"/>
        <dbReference type="ChEBI" id="CHEBI:43474"/>
        <dbReference type="ChEBI" id="CHEBI:58280"/>
        <dbReference type="ChEBI" id="CHEBI:61402"/>
        <dbReference type="EC" id="3.6.1.73"/>
    </reaction>
</comment>
<dbReference type="GO" id="GO:0009117">
    <property type="term" value="P:nucleotide metabolic process"/>
    <property type="evidence" value="ECO:0007669"/>
    <property type="project" value="UniProtKB-KW"/>
</dbReference>
<dbReference type="EC" id="3.6.1.73" evidence="9"/>
<dbReference type="GO" id="GO:0103023">
    <property type="term" value="F:ITPase activity"/>
    <property type="evidence" value="ECO:0007669"/>
    <property type="project" value="UniProtKB-EC"/>
</dbReference>
<dbReference type="InterPro" id="IPR026533">
    <property type="entry name" value="NTPase/PRRC1"/>
</dbReference>
<evidence type="ECO:0000256" key="7">
    <source>
        <dbReference type="ARBA" id="ARBA00023080"/>
    </source>
</evidence>
<protein>
    <recommendedName>
        <fullName evidence="9">inosine/xanthosine triphosphatase</fullName>
        <ecNumber evidence="9">3.6.1.73</ecNumber>
    </recommendedName>
</protein>
<comment type="cofactor">
    <cofactor evidence="1">
        <name>Mn(2+)</name>
        <dbReference type="ChEBI" id="CHEBI:29035"/>
    </cofactor>
</comment>
<dbReference type="GO" id="GO:0046872">
    <property type="term" value="F:metal ion binding"/>
    <property type="evidence" value="ECO:0007669"/>
    <property type="project" value="UniProtKB-KW"/>
</dbReference>
<evidence type="ECO:0000256" key="1">
    <source>
        <dbReference type="ARBA" id="ARBA00001936"/>
    </source>
</evidence>
<evidence type="ECO:0000313" key="13">
    <source>
        <dbReference type="EMBL" id="GFH51071.1"/>
    </source>
</evidence>
<dbReference type="AlphaFoldDB" id="A0AAD3CRW8"/>
<organism evidence="13 14">
    <name type="scientific">Chaetoceros tenuissimus</name>
    <dbReference type="NCBI Taxonomy" id="426638"/>
    <lineage>
        <taxon>Eukaryota</taxon>
        <taxon>Sar</taxon>
        <taxon>Stramenopiles</taxon>
        <taxon>Ochrophyta</taxon>
        <taxon>Bacillariophyta</taxon>
        <taxon>Coscinodiscophyceae</taxon>
        <taxon>Chaetocerotophycidae</taxon>
        <taxon>Chaetocerotales</taxon>
        <taxon>Chaetocerotaceae</taxon>
        <taxon>Chaetoceros</taxon>
    </lineage>
</organism>
<evidence type="ECO:0000313" key="14">
    <source>
        <dbReference type="Proteomes" id="UP001054902"/>
    </source>
</evidence>
<proteinExistence type="inferred from homology"/>
<name>A0AAD3CRW8_9STRA</name>
<feature type="domain" description="Non-canonical purine NTP phosphatase/PRRC1" evidence="12">
    <location>
        <begin position="9"/>
        <end position="208"/>
    </location>
</feature>
<evidence type="ECO:0000256" key="10">
    <source>
        <dbReference type="ARBA" id="ARBA00048174"/>
    </source>
</evidence>
<evidence type="ECO:0000256" key="11">
    <source>
        <dbReference type="ARBA" id="ARBA00048781"/>
    </source>
</evidence>
<dbReference type="SUPFAM" id="SSF52972">
    <property type="entry name" value="ITPase-like"/>
    <property type="match status" value="1"/>
</dbReference>
<dbReference type="HAMAP" id="MF_00648">
    <property type="entry name" value="Non_canon_purine_NTPase_YjjX"/>
    <property type="match status" value="1"/>
</dbReference>
<evidence type="ECO:0000259" key="12">
    <source>
        <dbReference type="Pfam" id="PF01931"/>
    </source>
</evidence>
<evidence type="ECO:0000256" key="9">
    <source>
        <dbReference type="ARBA" id="ARBA00038901"/>
    </source>
</evidence>
<comment type="catalytic activity">
    <reaction evidence="11">
        <text>XTP + H2O = XDP + phosphate + H(+)</text>
        <dbReference type="Rhea" id="RHEA:28406"/>
        <dbReference type="ChEBI" id="CHEBI:15377"/>
        <dbReference type="ChEBI" id="CHEBI:15378"/>
        <dbReference type="ChEBI" id="CHEBI:43474"/>
        <dbReference type="ChEBI" id="CHEBI:59884"/>
        <dbReference type="ChEBI" id="CHEBI:61314"/>
        <dbReference type="EC" id="3.6.1.73"/>
    </reaction>
</comment>
<keyword evidence="8" id="KW-0464">Manganese</keyword>
<keyword evidence="5" id="KW-0378">Hydrolase</keyword>
<dbReference type="InterPro" id="IPR029001">
    <property type="entry name" value="ITPase-like_fam"/>
</dbReference>
<keyword evidence="3" id="KW-0479">Metal-binding</keyword>
<evidence type="ECO:0000256" key="4">
    <source>
        <dbReference type="ARBA" id="ARBA00022741"/>
    </source>
</evidence>
<dbReference type="PANTHER" id="PTHR34699">
    <property type="match status" value="1"/>
</dbReference>
<dbReference type="Gene3D" id="3.90.950.10">
    <property type="match status" value="1"/>
</dbReference>
<dbReference type="Pfam" id="PF01931">
    <property type="entry name" value="NTPase_I-T"/>
    <property type="match status" value="1"/>
</dbReference>
<sequence length="215" mass="23564">MKQIRIAVGTKNPCKIDAVREAFATTFTSDKYEIITLPFSCPSGVPDQPFGDAETRQGAINRAKGALEAAKSCNEKVDFSVGLEGGIEIIKNESTGAEDLWCMAFMCVIGTASDICTSCKHPESTFQATEESSNQELIGIAKTAAFPLPKEISRLVLEEKMELGHADDKLFKRVNSKQGDGTVGMLTKSHISRSLYYQHAIILALIPFTWPEHYL</sequence>